<evidence type="ECO:0000313" key="6">
    <source>
        <dbReference type="Proteomes" id="UP001207930"/>
    </source>
</evidence>
<evidence type="ECO:0000256" key="1">
    <source>
        <dbReference type="ARBA" id="ARBA00022884"/>
    </source>
</evidence>
<feature type="domain" description="RNA-binding S4" evidence="4">
    <location>
        <begin position="4"/>
        <end position="66"/>
    </location>
</feature>
<evidence type="ECO:0000256" key="3">
    <source>
        <dbReference type="PROSITE-ProRule" id="PRU00182"/>
    </source>
</evidence>
<dbReference type="Pfam" id="PF01479">
    <property type="entry name" value="S4"/>
    <property type="match status" value="1"/>
</dbReference>
<dbReference type="Proteomes" id="UP001207930">
    <property type="component" value="Unassembled WGS sequence"/>
</dbReference>
<dbReference type="SMART" id="SM00363">
    <property type="entry name" value="S4"/>
    <property type="match status" value="1"/>
</dbReference>
<keyword evidence="6" id="KW-1185">Reference proteome</keyword>
<dbReference type="SUPFAM" id="SSF53335">
    <property type="entry name" value="S-adenosyl-L-methionine-dependent methyltransferases"/>
    <property type="match status" value="1"/>
</dbReference>
<dbReference type="CDD" id="cd00165">
    <property type="entry name" value="S4"/>
    <property type="match status" value="1"/>
</dbReference>
<sequence length="242" mass="26477">MKKERADALLVARGLCESREQAKRLILAGEVRSGDRMVDKPSTKFPEDAPLEVKEKPKYVGRGGLKMEGALASFGISPEGWTCLDIGASTGGFTDCLLQHGAAKVHAIDVGTNQLAYKLRTDPRVVVKEQFNARGLEVSTLGEKVRMIVMDLSFISLTKILPAAFGVLEEGGCIVCLIKPQFELEREDIGKGGIVRDPALHDRAVEKIRIFVTEELGREWKGLIDSPITGTDGNREFLAWLG</sequence>
<dbReference type="Gene3D" id="3.40.50.150">
    <property type="entry name" value="Vaccinia Virus protein VP39"/>
    <property type="match status" value="1"/>
</dbReference>
<dbReference type="InterPro" id="IPR029063">
    <property type="entry name" value="SAM-dependent_MTases_sf"/>
</dbReference>
<dbReference type="RefSeq" id="WP_264503691.1">
    <property type="nucleotide sequence ID" value="NZ_JAPDDS010000021.1"/>
</dbReference>
<dbReference type="Pfam" id="PF01728">
    <property type="entry name" value="FtsJ"/>
    <property type="match status" value="1"/>
</dbReference>
<gene>
    <name evidence="5" type="ORF">OKA04_23560</name>
</gene>
<protein>
    <submittedName>
        <fullName evidence="5">TlyA family RNA methyltransferase</fullName>
    </submittedName>
</protein>
<dbReference type="InterPro" id="IPR002942">
    <property type="entry name" value="S4_RNA-bd"/>
</dbReference>
<dbReference type="InterPro" id="IPR036986">
    <property type="entry name" value="S4_RNA-bd_sf"/>
</dbReference>
<name>A0ABT3FVY0_9BACT</name>
<keyword evidence="1 3" id="KW-0694">RNA-binding</keyword>
<dbReference type="Gene3D" id="3.10.290.10">
    <property type="entry name" value="RNA-binding S4 domain"/>
    <property type="match status" value="1"/>
</dbReference>
<dbReference type="PANTHER" id="PTHR32319">
    <property type="entry name" value="BACTERIAL HEMOLYSIN-LIKE PROTEIN"/>
    <property type="match status" value="1"/>
</dbReference>
<organism evidence="5 6">
    <name type="scientific">Luteolibacter flavescens</name>
    <dbReference type="NCBI Taxonomy" id="1859460"/>
    <lineage>
        <taxon>Bacteria</taxon>
        <taxon>Pseudomonadati</taxon>
        <taxon>Verrucomicrobiota</taxon>
        <taxon>Verrucomicrobiia</taxon>
        <taxon>Verrucomicrobiales</taxon>
        <taxon>Verrucomicrobiaceae</taxon>
        <taxon>Luteolibacter</taxon>
    </lineage>
</organism>
<dbReference type="GO" id="GO:0008168">
    <property type="term" value="F:methyltransferase activity"/>
    <property type="evidence" value="ECO:0007669"/>
    <property type="project" value="UniProtKB-KW"/>
</dbReference>
<dbReference type="PROSITE" id="PS50889">
    <property type="entry name" value="S4"/>
    <property type="match status" value="1"/>
</dbReference>
<keyword evidence="5" id="KW-0808">Transferase</keyword>
<dbReference type="PANTHER" id="PTHR32319:SF0">
    <property type="entry name" value="BACTERIAL HEMOLYSIN-LIKE PROTEIN"/>
    <property type="match status" value="1"/>
</dbReference>
<evidence type="ECO:0000259" key="4">
    <source>
        <dbReference type="SMART" id="SM00363"/>
    </source>
</evidence>
<dbReference type="PIRSF" id="PIRSF005578">
    <property type="entry name" value="TlyA"/>
    <property type="match status" value="1"/>
</dbReference>
<dbReference type="NCBIfam" id="TIGR00478">
    <property type="entry name" value="tly"/>
    <property type="match status" value="1"/>
</dbReference>
<comment type="caution">
    <text evidence="5">The sequence shown here is derived from an EMBL/GenBank/DDBJ whole genome shotgun (WGS) entry which is preliminary data.</text>
</comment>
<proteinExistence type="inferred from homology"/>
<accession>A0ABT3FVY0</accession>
<dbReference type="GO" id="GO:0032259">
    <property type="term" value="P:methylation"/>
    <property type="evidence" value="ECO:0007669"/>
    <property type="project" value="UniProtKB-KW"/>
</dbReference>
<evidence type="ECO:0000313" key="5">
    <source>
        <dbReference type="EMBL" id="MCW1887735.1"/>
    </source>
</evidence>
<comment type="similarity">
    <text evidence="2">Belongs to the TlyA family.</text>
</comment>
<evidence type="ECO:0000256" key="2">
    <source>
        <dbReference type="ARBA" id="ARBA00029460"/>
    </source>
</evidence>
<keyword evidence="5" id="KW-0489">Methyltransferase</keyword>
<dbReference type="EMBL" id="JAPDDS010000021">
    <property type="protein sequence ID" value="MCW1887735.1"/>
    <property type="molecule type" value="Genomic_DNA"/>
</dbReference>
<dbReference type="InterPro" id="IPR047048">
    <property type="entry name" value="TlyA"/>
</dbReference>
<dbReference type="InterPro" id="IPR004538">
    <property type="entry name" value="Hemolysin_A/TlyA"/>
</dbReference>
<dbReference type="SUPFAM" id="SSF55174">
    <property type="entry name" value="Alpha-L RNA-binding motif"/>
    <property type="match status" value="1"/>
</dbReference>
<dbReference type="InterPro" id="IPR002877">
    <property type="entry name" value="RNA_MeTrfase_FtsJ_dom"/>
</dbReference>
<reference evidence="5 6" key="1">
    <citation type="submission" date="2022-10" db="EMBL/GenBank/DDBJ databases">
        <title>Luteolibacter flavescens strain MCCC 1K03193, whole genome shotgun sequencing project.</title>
        <authorList>
            <person name="Zhao G."/>
            <person name="Shen L."/>
        </authorList>
    </citation>
    <scope>NUCLEOTIDE SEQUENCE [LARGE SCALE GENOMIC DNA]</scope>
    <source>
        <strain evidence="5 6">MCCC 1K03193</strain>
    </source>
</reference>